<keyword evidence="1" id="KW-0812">Transmembrane</keyword>
<gene>
    <name evidence="3" type="ORF">AN403_1073</name>
</gene>
<dbReference type="OrthoDB" id="9806984at2"/>
<evidence type="ECO:0000313" key="3">
    <source>
        <dbReference type="EMBL" id="KPU54030.1"/>
    </source>
</evidence>
<dbReference type="RefSeq" id="WP_057400100.1">
    <property type="nucleotide sequence ID" value="NZ_LJXB01000091.1"/>
</dbReference>
<feature type="domain" description="Mce/MlaD" evidence="2">
    <location>
        <begin position="37"/>
        <end position="114"/>
    </location>
</feature>
<accession>A0A0P9AVI1</accession>
<dbReference type="PANTHER" id="PTHR36698">
    <property type="entry name" value="BLL5892 PROTEIN"/>
    <property type="match status" value="1"/>
</dbReference>
<sequence>MQNSINTKARLAFVAFLLISIVIGAIWYFFSSSQYTTYQIYTQDPVSGLMIDAPIEFHGVDVGKVKSIRLVNPHSVAIVLNIDKTVPVSSTSVATITSRGLATRGFTGYVYIALEDVGTNSVQLTAWPGEPYPIIPTAPSKIVTLDTSINQVTENFQALTKVLESLFDEKTIVSLKQSADNMQQVTKALAENTKKLDAIVANIERASHGFEPLLKLSHDTVRTLQMQILPETHKALSDFENLSSSFSTQVLPEAHKALSDLENLSSSLSTVTAKINRDPSILIRGSAPPPPGPGENK</sequence>
<dbReference type="PANTHER" id="PTHR36698:SF2">
    <property type="entry name" value="MCE_MLAD DOMAIN-CONTAINING PROTEIN"/>
    <property type="match status" value="1"/>
</dbReference>
<dbReference type="PATRIC" id="fig|294.162.peg.5460"/>
<dbReference type="AlphaFoldDB" id="A0A0P9AVI1"/>
<proteinExistence type="predicted"/>
<keyword evidence="1" id="KW-0472">Membrane</keyword>
<dbReference type="InterPro" id="IPR003399">
    <property type="entry name" value="Mce/MlaD"/>
</dbReference>
<protein>
    <submittedName>
        <fullName evidence="3">Mce related family protein</fullName>
    </submittedName>
</protein>
<evidence type="ECO:0000313" key="4">
    <source>
        <dbReference type="Proteomes" id="UP000050349"/>
    </source>
</evidence>
<dbReference type="Pfam" id="PF02470">
    <property type="entry name" value="MlaD"/>
    <property type="match status" value="1"/>
</dbReference>
<keyword evidence="1" id="KW-1133">Transmembrane helix</keyword>
<organism evidence="3 4">
    <name type="scientific">Pseudomonas fluorescens</name>
    <dbReference type="NCBI Taxonomy" id="294"/>
    <lineage>
        <taxon>Bacteria</taxon>
        <taxon>Pseudomonadati</taxon>
        <taxon>Pseudomonadota</taxon>
        <taxon>Gammaproteobacteria</taxon>
        <taxon>Pseudomonadales</taxon>
        <taxon>Pseudomonadaceae</taxon>
        <taxon>Pseudomonas</taxon>
    </lineage>
</organism>
<comment type="caution">
    <text evidence="3">The sequence shown here is derived from an EMBL/GenBank/DDBJ whole genome shotgun (WGS) entry which is preliminary data.</text>
</comment>
<dbReference type="EMBL" id="LJXB01000091">
    <property type="protein sequence ID" value="KPU54030.1"/>
    <property type="molecule type" value="Genomic_DNA"/>
</dbReference>
<evidence type="ECO:0000259" key="2">
    <source>
        <dbReference type="Pfam" id="PF02470"/>
    </source>
</evidence>
<dbReference type="Proteomes" id="UP000050349">
    <property type="component" value="Unassembled WGS sequence"/>
</dbReference>
<reference evidence="3 4" key="1">
    <citation type="submission" date="2015-09" db="EMBL/GenBank/DDBJ databases">
        <authorList>
            <person name="Jackson K.R."/>
            <person name="Lunt B.L."/>
            <person name="Fisher J.N.B."/>
            <person name="Gardner A.V."/>
            <person name="Bailey M.E."/>
            <person name="Deus L.M."/>
            <person name="Earl A.S."/>
            <person name="Gibby P.D."/>
            <person name="Hartmann K.A."/>
            <person name="Liu J.E."/>
            <person name="Manci A.M."/>
            <person name="Nielsen D.A."/>
            <person name="Solomon M.B."/>
            <person name="Breakwell D.P."/>
            <person name="Burnett S.H."/>
            <person name="Grose J.H."/>
        </authorList>
    </citation>
    <scope>NUCLEOTIDE SEQUENCE [LARGE SCALE GENOMIC DNA]</scope>
    <source>
        <strain evidence="3 4">S613</strain>
    </source>
</reference>
<evidence type="ECO:0000256" key="1">
    <source>
        <dbReference type="SAM" id="Phobius"/>
    </source>
</evidence>
<feature type="transmembrane region" description="Helical" evidence="1">
    <location>
        <begin position="12"/>
        <end position="30"/>
    </location>
</feature>
<name>A0A0P9AVI1_PSEFL</name>